<evidence type="ECO:0000313" key="3">
    <source>
        <dbReference type="Proteomes" id="UP001558713"/>
    </source>
</evidence>
<feature type="region of interest" description="Disordered" evidence="1">
    <location>
        <begin position="112"/>
        <end position="132"/>
    </location>
</feature>
<dbReference type="Proteomes" id="UP001558713">
    <property type="component" value="Unassembled WGS sequence"/>
</dbReference>
<name>A0ABD1BCS0_CARAN</name>
<evidence type="ECO:0000256" key="1">
    <source>
        <dbReference type="SAM" id="MobiDB-lite"/>
    </source>
</evidence>
<proteinExistence type="predicted"/>
<accession>A0ABD1BCS0</accession>
<evidence type="ECO:0000313" key="2">
    <source>
        <dbReference type="EMBL" id="KAL1208801.1"/>
    </source>
</evidence>
<comment type="caution">
    <text evidence="2">The sequence shown here is derived from an EMBL/GenBank/DDBJ whole genome shotgun (WGS) entry which is preliminary data.</text>
</comment>
<protein>
    <submittedName>
        <fullName evidence="2">Uncharacterized protein</fullName>
    </submittedName>
</protein>
<dbReference type="EMBL" id="JBANAX010000436">
    <property type="protein sequence ID" value="KAL1208801.1"/>
    <property type="molecule type" value="Genomic_DNA"/>
</dbReference>
<gene>
    <name evidence="2" type="ORF">V5N11_010481</name>
</gene>
<reference evidence="2 3" key="1">
    <citation type="submission" date="2024-04" db="EMBL/GenBank/DDBJ databases">
        <title>Genome assembly C_amara_ONT_v2.</title>
        <authorList>
            <person name="Yant L."/>
            <person name="Moore C."/>
            <person name="Slenker M."/>
        </authorList>
    </citation>
    <scope>NUCLEOTIDE SEQUENCE [LARGE SCALE GENOMIC DNA]</scope>
    <source>
        <tissue evidence="2">Leaf</tissue>
    </source>
</reference>
<feature type="compositionally biased region" description="Polar residues" evidence="1">
    <location>
        <begin position="115"/>
        <end position="132"/>
    </location>
</feature>
<keyword evidence="3" id="KW-1185">Reference proteome</keyword>
<dbReference type="AlphaFoldDB" id="A0ABD1BCS0"/>
<dbReference type="InterPro" id="IPR021109">
    <property type="entry name" value="Peptidase_aspartic_dom_sf"/>
</dbReference>
<dbReference type="Gene3D" id="2.40.70.10">
    <property type="entry name" value="Acid Proteases"/>
    <property type="match status" value="1"/>
</dbReference>
<sequence length="211" mass="23427">MPTDFHVVEMCNGAYMPLILGRSFLATAGALVDLPNKRVCLSNINTSVFYEAIPQNADRHGSYVAIEESFYVVDAEHLDDIAAGHVKLKDAKEEVMHVDGVDRHPLPVSFDTHQETASKPNQQTMNKPESNRVNADSHITLTPQRRVGDHIEYKVKCKGMYKPFSKVKALITPERKAQGQAAVDVMMNRVLKLGLNPPPPLPDPSSDPHHL</sequence>
<organism evidence="2 3">
    <name type="scientific">Cardamine amara subsp. amara</name>
    <dbReference type="NCBI Taxonomy" id="228776"/>
    <lineage>
        <taxon>Eukaryota</taxon>
        <taxon>Viridiplantae</taxon>
        <taxon>Streptophyta</taxon>
        <taxon>Embryophyta</taxon>
        <taxon>Tracheophyta</taxon>
        <taxon>Spermatophyta</taxon>
        <taxon>Magnoliopsida</taxon>
        <taxon>eudicotyledons</taxon>
        <taxon>Gunneridae</taxon>
        <taxon>Pentapetalae</taxon>
        <taxon>rosids</taxon>
        <taxon>malvids</taxon>
        <taxon>Brassicales</taxon>
        <taxon>Brassicaceae</taxon>
        <taxon>Cardamineae</taxon>
        <taxon>Cardamine</taxon>
    </lineage>
</organism>